<reference evidence="3 4" key="1">
    <citation type="submission" date="2023-05" db="EMBL/GenBank/DDBJ databases">
        <title>Novel species of genus Flectobacillus isolated from stream in China.</title>
        <authorList>
            <person name="Lu H."/>
        </authorList>
    </citation>
    <scope>NUCLEOTIDE SEQUENCE [LARGE SCALE GENOMIC DNA]</scope>
    <source>
        <strain evidence="3 4">DC10W</strain>
    </source>
</reference>
<dbReference type="InterPro" id="IPR003488">
    <property type="entry name" value="DprA"/>
</dbReference>
<name>A0ABT6YKN9_9BACT</name>
<gene>
    <name evidence="3" type="ORF">QM480_06720</name>
</gene>
<accession>A0ABT6YKN9</accession>
<organism evidence="3 4">
    <name type="scientific">Flectobacillus longus</name>
    <dbReference type="NCBI Taxonomy" id="2984207"/>
    <lineage>
        <taxon>Bacteria</taxon>
        <taxon>Pseudomonadati</taxon>
        <taxon>Bacteroidota</taxon>
        <taxon>Cytophagia</taxon>
        <taxon>Cytophagales</taxon>
        <taxon>Flectobacillaceae</taxon>
        <taxon>Flectobacillus</taxon>
    </lineage>
</organism>
<evidence type="ECO:0000256" key="1">
    <source>
        <dbReference type="ARBA" id="ARBA00006525"/>
    </source>
</evidence>
<protein>
    <submittedName>
        <fullName evidence="3">DNA-processing protein DprA</fullName>
    </submittedName>
</protein>
<dbReference type="InterPro" id="IPR057666">
    <property type="entry name" value="DrpA_SLOG"/>
</dbReference>
<keyword evidence="4" id="KW-1185">Reference proteome</keyword>
<comment type="similarity">
    <text evidence="1">Belongs to the DprA/Smf family.</text>
</comment>
<proteinExistence type="inferred from homology"/>
<evidence type="ECO:0000313" key="4">
    <source>
        <dbReference type="Proteomes" id="UP001236569"/>
    </source>
</evidence>
<dbReference type="SUPFAM" id="SSF102405">
    <property type="entry name" value="MCP/YpsA-like"/>
    <property type="match status" value="1"/>
</dbReference>
<dbReference type="PANTHER" id="PTHR43022">
    <property type="entry name" value="PROTEIN SMF"/>
    <property type="match status" value="1"/>
</dbReference>
<evidence type="ECO:0000259" key="2">
    <source>
        <dbReference type="Pfam" id="PF02481"/>
    </source>
</evidence>
<sequence>MSNQELSLFHNDTAIHPLKEIAAYEKLWLGDTSFKKLANAFKNKKRPSMFINHIEYESVYSQVMEYMDSVRNYYNMSFIMNGMLDYPEKLRQAKDPVELLYFSGNIDLVNLKSVAIVGTRKPSHEGIRRTHQLVREFVKDNYVIVSGLAEGIDTVAHKSALHYNGITIGVIGTPLDQFYPKSNKDLQIAIAQNFLLISQVPFLKYKRQSIRGNRLFFPERNKTMSAISDATVIVEASDTSGTLIQARAALDQGRKLFILNSCFENRKISWPEKFESLGAIRVREFDDIRKNLNNL</sequence>
<feature type="domain" description="Smf/DprA SLOG" evidence="2">
    <location>
        <begin position="80"/>
        <end position="292"/>
    </location>
</feature>
<dbReference type="Gene3D" id="3.40.50.450">
    <property type="match status" value="1"/>
</dbReference>
<dbReference type="Proteomes" id="UP001236569">
    <property type="component" value="Unassembled WGS sequence"/>
</dbReference>
<comment type="caution">
    <text evidence="3">The sequence shown here is derived from an EMBL/GenBank/DDBJ whole genome shotgun (WGS) entry which is preliminary data.</text>
</comment>
<evidence type="ECO:0000313" key="3">
    <source>
        <dbReference type="EMBL" id="MDI9864009.1"/>
    </source>
</evidence>
<dbReference type="RefSeq" id="WP_283369243.1">
    <property type="nucleotide sequence ID" value="NZ_JASHID010000003.1"/>
</dbReference>
<dbReference type="PANTHER" id="PTHR43022:SF1">
    <property type="entry name" value="PROTEIN SMF"/>
    <property type="match status" value="1"/>
</dbReference>
<dbReference type="EMBL" id="JASHID010000003">
    <property type="protein sequence ID" value="MDI9864009.1"/>
    <property type="molecule type" value="Genomic_DNA"/>
</dbReference>
<dbReference type="Pfam" id="PF02481">
    <property type="entry name" value="DNA_processg_A"/>
    <property type="match status" value="1"/>
</dbReference>